<dbReference type="PANTHER" id="PTHR35446:SF3">
    <property type="entry name" value="CMD DOMAIN-CONTAINING PROTEIN"/>
    <property type="match status" value="1"/>
</dbReference>
<keyword evidence="3" id="KW-1185">Reference proteome</keyword>
<dbReference type="PATRIC" id="fig|937777.3.peg.3891"/>
<name>L0A5Y2_DEIPD</name>
<dbReference type="GO" id="GO:0051920">
    <property type="term" value="F:peroxiredoxin activity"/>
    <property type="evidence" value="ECO:0007669"/>
    <property type="project" value="InterPro"/>
</dbReference>
<dbReference type="NCBIfam" id="TIGR01926">
    <property type="entry name" value="peroxid_rel"/>
    <property type="match status" value="1"/>
</dbReference>
<dbReference type="KEGG" id="dpd:Deipe_3878"/>
<evidence type="ECO:0000259" key="1">
    <source>
        <dbReference type="Pfam" id="PF02627"/>
    </source>
</evidence>
<sequence length="181" mass="19590">MARIDQVTPEQATGRAKQLLDAVQNQRGMTPNILQVMALSPNVLDAYLKFTGALGQTLSPRLREQIAVLVAQLNNCGYCLAAHTAAAKRAGIDESELQANYQADSGDAKTKAALQFARIVTLERGQIREDDLRAVLLAGYSEQEVLEIIAHVALSVFTNYISNTTKPDVEFPPVRPLAAAS</sequence>
<dbReference type="HOGENOM" id="CLU_082760_5_0_0"/>
<dbReference type="NCBIfam" id="TIGR00778">
    <property type="entry name" value="ahpD_dom"/>
    <property type="match status" value="1"/>
</dbReference>
<keyword evidence="2" id="KW-0575">Peroxidase</keyword>
<reference evidence="3" key="1">
    <citation type="submission" date="2012-03" db="EMBL/GenBank/DDBJ databases">
        <title>Complete sequence of plasmid 1 of Deinococcus peraridilitoris DSM 19664.</title>
        <authorList>
            <person name="Lucas S."/>
            <person name="Copeland A."/>
            <person name="Lapidus A."/>
            <person name="Glavina del Rio T."/>
            <person name="Dalin E."/>
            <person name="Tice H."/>
            <person name="Bruce D."/>
            <person name="Goodwin L."/>
            <person name="Pitluck S."/>
            <person name="Peters L."/>
            <person name="Mikhailova N."/>
            <person name="Lu M."/>
            <person name="Kyrpides N."/>
            <person name="Mavromatis K."/>
            <person name="Ivanova N."/>
            <person name="Brettin T."/>
            <person name="Detter J.C."/>
            <person name="Han C."/>
            <person name="Larimer F."/>
            <person name="Land M."/>
            <person name="Hauser L."/>
            <person name="Markowitz V."/>
            <person name="Cheng J.-F."/>
            <person name="Hugenholtz P."/>
            <person name="Woyke T."/>
            <person name="Wu D."/>
            <person name="Pukall R."/>
            <person name="Steenblock K."/>
            <person name="Brambilla E."/>
            <person name="Klenk H.-P."/>
            <person name="Eisen J.A."/>
        </authorList>
    </citation>
    <scope>NUCLEOTIDE SEQUENCE [LARGE SCALE GENOMIC DNA]</scope>
    <source>
        <strain evidence="3">DSM 19664 / LMG 22246 / CIP 109416 / KR-200</strain>
        <plasmid evidence="3">Plasmid pDEIPE01</plasmid>
    </source>
</reference>
<dbReference type="AlphaFoldDB" id="L0A5Y2"/>
<dbReference type="InterPro" id="IPR003779">
    <property type="entry name" value="CMD-like"/>
</dbReference>
<accession>L0A5Y2</accession>
<dbReference type="InterPro" id="IPR004675">
    <property type="entry name" value="AhpD_core"/>
</dbReference>
<dbReference type="SUPFAM" id="SSF69118">
    <property type="entry name" value="AhpD-like"/>
    <property type="match status" value="1"/>
</dbReference>
<dbReference type="Gene3D" id="1.20.1290.10">
    <property type="entry name" value="AhpD-like"/>
    <property type="match status" value="1"/>
</dbReference>
<geneLocation type="plasmid" evidence="2 3">
    <name>pDEIPE01</name>
</geneLocation>
<organism evidence="2 3">
    <name type="scientific">Deinococcus peraridilitoris (strain DSM 19664 / LMG 22246 / CIP 109416 / KR-200)</name>
    <dbReference type="NCBI Taxonomy" id="937777"/>
    <lineage>
        <taxon>Bacteria</taxon>
        <taxon>Thermotogati</taxon>
        <taxon>Deinococcota</taxon>
        <taxon>Deinococci</taxon>
        <taxon>Deinococcales</taxon>
        <taxon>Deinococcaceae</taxon>
        <taxon>Deinococcus</taxon>
    </lineage>
</organism>
<gene>
    <name evidence="2" type="ordered locus">Deipe_3878</name>
</gene>
<dbReference type="Proteomes" id="UP000010467">
    <property type="component" value="Plasmid pDEIPE01"/>
</dbReference>
<dbReference type="OrthoDB" id="9801997at2"/>
<keyword evidence="2" id="KW-0560">Oxidoreductase</keyword>
<feature type="domain" description="Carboxymuconolactone decarboxylase-like" evidence="1">
    <location>
        <begin position="41"/>
        <end position="117"/>
    </location>
</feature>
<dbReference type="InterPro" id="IPR029032">
    <property type="entry name" value="AhpD-like"/>
</dbReference>
<evidence type="ECO:0000313" key="3">
    <source>
        <dbReference type="Proteomes" id="UP000010467"/>
    </source>
</evidence>
<dbReference type="InterPro" id="IPR010195">
    <property type="entry name" value="Uncharacterised_peroxidase-rel"/>
</dbReference>
<keyword evidence="2" id="KW-0614">Plasmid</keyword>
<protein>
    <submittedName>
        <fullName evidence="2">Putative peroxidase-related enzyme</fullName>
    </submittedName>
</protein>
<dbReference type="PANTHER" id="PTHR35446">
    <property type="entry name" value="SI:CH211-175M2.5"/>
    <property type="match status" value="1"/>
</dbReference>
<dbReference type="EMBL" id="CP003383">
    <property type="protein sequence ID" value="AFZ69293.1"/>
    <property type="molecule type" value="Genomic_DNA"/>
</dbReference>
<proteinExistence type="predicted"/>
<dbReference type="RefSeq" id="WP_015231195.1">
    <property type="nucleotide sequence ID" value="NC_019789.1"/>
</dbReference>
<evidence type="ECO:0000313" key="2">
    <source>
        <dbReference type="EMBL" id="AFZ69293.1"/>
    </source>
</evidence>
<dbReference type="Pfam" id="PF02627">
    <property type="entry name" value="CMD"/>
    <property type="match status" value="1"/>
</dbReference>